<dbReference type="OrthoDB" id="2425521at2759"/>
<feature type="non-terminal residue" evidence="1">
    <location>
        <position position="113"/>
    </location>
</feature>
<evidence type="ECO:0000313" key="2">
    <source>
        <dbReference type="Proteomes" id="UP000789508"/>
    </source>
</evidence>
<name>A0A9N9NIC8_9GLOM</name>
<sequence>QREAFQKCISILLKPIADEPEIHYIMRGNIITFIPRISTIIAYLVEAQKFTNVYQPSFTRKPCPKCLVSRDNLNNTNLTSMISRTPNTMRQAICSGNDLDYSIHPENNAFWDI</sequence>
<organism evidence="1 2">
    <name type="scientific">Ambispora leptoticha</name>
    <dbReference type="NCBI Taxonomy" id="144679"/>
    <lineage>
        <taxon>Eukaryota</taxon>
        <taxon>Fungi</taxon>
        <taxon>Fungi incertae sedis</taxon>
        <taxon>Mucoromycota</taxon>
        <taxon>Glomeromycotina</taxon>
        <taxon>Glomeromycetes</taxon>
        <taxon>Archaeosporales</taxon>
        <taxon>Ambisporaceae</taxon>
        <taxon>Ambispora</taxon>
    </lineage>
</organism>
<dbReference type="EMBL" id="CAJVPS010032669">
    <property type="protein sequence ID" value="CAG8735635.1"/>
    <property type="molecule type" value="Genomic_DNA"/>
</dbReference>
<evidence type="ECO:0000313" key="1">
    <source>
        <dbReference type="EMBL" id="CAG8735635.1"/>
    </source>
</evidence>
<feature type="non-terminal residue" evidence="1">
    <location>
        <position position="1"/>
    </location>
</feature>
<comment type="caution">
    <text evidence="1">The sequence shown here is derived from an EMBL/GenBank/DDBJ whole genome shotgun (WGS) entry which is preliminary data.</text>
</comment>
<dbReference type="Proteomes" id="UP000789508">
    <property type="component" value="Unassembled WGS sequence"/>
</dbReference>
<reference evidence="1" key="1">
    <citation type="submission" date="2021-06" db="EMBL/GenBank/DDBJ databases">
        <authorList>
            <person name="Kallberg Y."/>
            <person name="Tangrot J."/>
            <person name="Rosling A."/>
        </authorList>
    </citation>
    <scope>NUCLEOTIDE SEQUENCE</scope>
    <source>
        <strain evidence="1">FL130A</strain>
    </source>
</reference>
<accession>A0A9N9NIC8</accession>
<keyword evidence="2" id="KW-1185">Reference proteome</keyword>
<proteinExistence type="predicted"/>
<gene>
    <name evidence="1" type="ORF">ALEPTO_LOCUS12782</name>
</gene>
<dbReference type="AlphaFoldDB" id="A0A9N9NIC8"/>
<protein>
    <submittedName>
        <fullName evidence="1">11309_t:CDS:1</fullName>
    </submittedName>
</protein>